<dbReference type="Pfam" id="PF02922">
    <property type="entry name" value="CBM_48"/>
    <property type="match status" value="1"/>
</dbReference>
<reference evidence="2 3" key="1">
    <citation type="submission" date="2008-12" db="EMBL/GenBank/DDBJ databases">
        <authorList>
            <person name="Fulton L."/>
            <person name="Clifton S."/>
            <person name="Fulton B."/>
            <person name="Xu J."/>
            <person name="Minx P."/>
            <person name="Pepin K.H."/>
            <person name="Johnson M."/>
            <person name="Bhonagiri V."/>
            <person name="Nash W.E."/>
            <person name="Mardis E.R."/>
            <person name="Wilson R.K."/>
        </authorList>
    </citation>
    <scope>NUCLEOTIDE SEQUENCE [LARGE SCALE GENOMIC DNA]</scope>
    <source>
        <strain evidence="2 3">DSM 14838</strain>
    </source>
</reference>
<gene>
    <name evidence="2" type="ORF">BACCELL_01547</name>
</gene>
<dbReference type="InterPro" id="IPR013783">
    <property type="entry name" value="Ig-like_fold"/>
</dbReference>
<feature type="domain" description="Glycoside hydrolase family 13 N-terminal" evidence="1">
    <location>
        <begin position="44"/>
        <end position="110"/>
    </location>
</feature>
<protein>
    <submittedName>
        <fullName evidence="2">Isoamylase N-terminal domain protein</fullName>
    </submittedName>
</protein>
<dbReference type="Proteomes" id="UP000003711">
    <property type="component" value="Unassembled WGS sequence"/>
</dbReference>
<dbReference type="EMBL" id="ACCH01000128">
    <property type="protein sequence ID" value="EEF90867.1"/>
    <property type="molecule type" value="Genomic_DNA"/>
</dbReference>
<organism evidence="2 3">
    <name type="scientific">Bacteroides cellulosilyticus DSM 14838</name>
    <dbReference type="NCBI Taxonomy" id="537012"/>
    <lineage>
        <taxon>Bacteria</taxon>
        <taxon>Pseudomonadati</taxon>
        <taxon>Bacteroidota</taxon>
        <taxon>Bacteroidia</taxon>
        <taxon>Bacteroidales</taxon>
        <taxon>Bacteroidaceae</taxon>
        <taxon>Bacteroides</taxon>
    </lineage>
</organism>
<comment type="caution">
    <text evidence="2">The sequence shown here is derived from an EMBL/GenBank/DDBJ whole genome shotgun (WGS) entry which is preliminary data.</text>
</comment>
<dbReference type="InterPro" id="IPR004193">
    <property type="entry name" value="Glyco_hydro_13_N"/>
</dbReference>
<reference evidence="2 3" key="2">
    <citation type="submission" date="2009-01" db="EMBL/GenBank/DDBJ databases">
        <title>Draft genome sequence of Bacteroides cellulosilyticus (DSM 14838).</title>
        <authorList>
            <person name="Sudarsanam P."/>
            <person name="Ley R."/>
            <person name="Guruge J."/>
            <person name="Turnbaugh P.J."/>
            <person name="Mahowald M."/>
            <person name="Liep D."/>
            <person name="Gordon J."/>
        </authorList>
    </citation>
    <scope>NUCLEOTIDE SEQUENCE [LARGE SCALE GENOMIC DNA]</scope>
    <source>
        <strain evidence="2 3">DSM 14838</strain>
    </source>
</reference>
<dbReference type="InterPro" id="IPR014756">
    <property type="entry name" value="Ig_E-set"/>
</dbReference>
<dbReference type="SUPFAM" id="SSF81296">
    <property type="entry name" value="E set domains"/>
    <property type="match status" value="1"/>
</dbReference>
<dbReference type="AlphaFoldDB" id="E2NB90"/>
<dbReference type="Gene3D" id="2.60.40.10">
    <property type="entry name" value="Immunoglobulins"/>
    <property type="match status" value="1"/>
</dbReference>
<dbReference type="CDD" id="cd11294">
    <property type="entry name" value="E_set_Esterase_like_N"/>
    <property type="match status" value="1"/>
</dbReference>
<name>E2NB90_9BACE</name>
<evidence type="ECO:0000313" key="3">
    <source>
        <dbReference type="Proteomes" id="UP000003711"/>
    </source>
</evidence>
<evidence type="ECO:0000259" key="1">
    <source>
        <dbReference type="Pfam" id="PF02922"/>
    </source>
</evidence>
<proteinExistence type="predicted"/>
<accession>E2NB90</accession>
<dbReference type="GO" id="GO:0005975">
    <property type="term" value="P:carbohydrate metabolic process"/>
    <property type="evidence" value="ECO:0007669"/>
    <property type="project" value="InterPro"/>
</dbReference>
<sequence>MNIDIYILMKRLTALTVALLIGVTMFAQQALWGAAPVVSPEIHDNNTVTFRFKAPKAVRVQLTGDFLPVQKNAKFEAPGIVDLKEGQEGVWEYTTPEPLKPELYSYSFIVDGLRMNDPANVYLIRDVSTLTNVFIIGGDRAIFIKSIRCLTEPSPGYGMIVRRLVWNVV</sequence>
<evidence type="ECO:0000313" key="2">
    <source>
        <dbReference type="EMBL" id="EEF90867.1"/>
    </source>
</evidence>
<dbReference type="GO" id="GO:0004553">
    <property type="term" value="F:hydrolase activity, hydrolyzing O-glycosyl compounds"/>
    <property type="evidence" value="ECO:0007669"/>
    <property type="project" value="InterPro"/>
</dbReference>
<dbReference type="HOGENOM" id="CLU_1575340_0_0_10"/>